<dbReference type="RefSeq" id="WP_131850345.1">
    <property type="nucleotide sequence ID" value="NZ_SKFH01000001.1"/>
</dbReference>
<accession>A0A4R4E826</accession>
<proteinExistence type="predicted"/>
<dbReference type="SUPFAM" id="SSF55486">
    <property type="entry name" value="Metalloproteases ('zincins'), catalytic domain"/>
    <property type="match status" value="1"/>
</dbReference>
<sequence length="529" mass="57511">MRPLVLSCCLLLSLFTTAQTPPAWSSYDAAAPVIFLDFDGHTINGTQWNLNGPIVCGPANISLEQQTEIFNRIAEDYRPFQINVTTDSTRYWSAPPKQRMRVVFTITNGWYGNSVGGVSYIGSFSWGDNTPAFVFTALLNYNTKWLSEAGAHEAGHTFGLRHQASYNTSCGKITDYNQGTGTGEIGWAPIMGVGYYRNMTTWNLGPTNQGCSTQQSDVDVITKAVNGITFRADDVPDSRELIRSAVSNADTFYVQGVIERSSDRDLFRFALAQTGRFRLDAIPFNLGSGNVGSNLDILVQLLDTDGNPLGSYNPAPLLNSVIDTLLPAGTYYLSIDGKGNQFAPEYGSLGSYALRGSTMPLTVLPLRSLRLQGRAGAGRHSLSWGIDADEAVMRQELEVSGDGRNFRPLAEPGAAERAYSYGATGRLQYRLHVTFDNGRSYYSNTVLIAPAASDGHPRLLQNLVRGGALTVQVTTETKYQVGNSLGQLLAHGTLPTGGSTLSLPSLPAGTYWIRFWAGGEVFLEKFVQP</sequence>
<dbReference type="AlphaFoldDB" id="A0A4R4E826"/>
<evidence type="ECO:0000313" key="3">
    <source>
        <dbReference type="Proteomes" id="UP000295164"/>
    </source>
</evidence>
<evidence type="ECO:0000313" key="2">
    <source>
        <dbReference type="EMBL" id="TCZ74990.1"/>
    </source>
</evidence>
<evidence type="ECO:0008006" key="4">
    <source>
        <dbReference type="Google" id="ProtNLM"/>
    </source>
</evidence>
<name>A0A4R4E826_9BACT</name>
<reference evidence="2 3" key="1">
    <citation type="submission" date="2019-03" db="EMBL/GenBank/DDBJ databases">
        <authorList>
            <person name="Kim M.K.M."/>
        </authorList>
    </citation>
    <scope>NUCLEOTIDE SEQUENCE [LARGE SCALE GENOMIC DNA]</scope>
    <source>
        <strain evidence="2 3">17J68-15</strain>
    </source>
</reference>
<dbReference type="Pfam" id="PF13583">
    <property type="entry name" value="Reprolysin_4"/>
    <property type="match status" value="1"/>
</dbReference>
<keyword evidence="1" id="KW-0732">Signal</keyword>
<gene>
    <name evidence="2" type="ORF">E0486_01405</name>
</gene>
<organism evidence="2 3">
    <name type="scientific">Flaviaesturariibacter aridisoli</name>
    <dbReference type="NCBI Taxonomy" id="2545761"/>
    <lineage>
        <taxon>Bacteria</taxon>
        <taxon>Pseudomonadati</taxon>
        <taxon>Bacteroidota</taxon>
        <taxon>Chitinophagia</taxon>
        <taxon>Chitinophagales</taxon>
        <taxon>Chitinophagaceae</taxon>
        <taxon>Flaviaestuariibacter</taxon>
    </lineage>
</organism>
<evidence type="ECO:0000256" key="1">
    <source>
        <dbReference type="SAM" id="SignalP"/>
    </source>
</evidence>
<keyword evidence="3" id="KW-1185">Reference proteome</keyword>
<dbReference type="Gene3D" id="2.60.120.380">
    <property type="match status" value="1"/>
</dbReference>
<comment type="caution">
    <text evidence="2">The sequence shown here is derived from an EMBL/GenBank/DDBJ whole genome shotgun (WGS) entry which is preliminary data.</text>
</comment>
<feature type="chain" id="PRO_5020308842" description="Peptidase C-terminal archaeal/bacterial domain-containing protein" evidence="1">
    <location>
        <begin position="19"/>
        <end position="529"/>
    </location>
</feature>
<dbReference type="Proteomes" id="UP000295164">
    <property type="component" value="Unassembled WGS sequence"/>
</dbReference>
<dbReference type="EMBL" id="SKFH01000001">
    <property type="protein sequence ID" value="TCZ74990.1"/>
    <property type="molecule type" value="Genomic_DNA"/>
</dbReference>
<dbReference type="OrthoDB" id="954626at2"/>
<protein>
    <recommendedName>
        <fullName evidence="4">Peptidase C-terminal archaeal/bacterial domain-containing protein</fullName>
    </recommendedName>
</protein>
<feature type="signal peptide" evidence="1">
    <location>
        <begin position="1"/>
        <end position="18"/>
    </location>
</feature>